<dbReference type="GO" id="GO:0005634">
    <property type="term" value="C:nucleus"/>
    <property type="evidence" value="ECO:0007669"/>
    <property type="project" value="TreeGrafter"/>
</dbReference>
<reference evidence="3" key="1">
    <citation type="journal article" date="2023" name="PhytoFront">
        <title>Draft Genome Resources of Seven Strains of Tilletia horrida, Causal Agent of Kernel Smut of Rice.</title>
        <authorList>
            <person name="Khanal S."/>
            <person name="Antony Babu S."/>
            <person name="Zhou X.G."/>
        </authorList>
    </citation>
    <scope>NUCLEOTIDE SEQUENCE</scope>
    <source>
        <strain evidence="3">TX6</strain>
    </source>
</reference>
<comment type="caution">
    <text evidence="3">The sequence shown here is derived from an EMBL/GenBank/DDBJ whole genome shotgun (WGS) entry which is preliminary data.</text>
</comment>
<organism evidence="3 4">
    <name type="scientific">Tilletia horrida</name>
    <dbReference type="NCBI Taxonomy" id="155126"/>
    <lineage>
        <taxon>Eukaryota</taxon>
        <taxon>Fungi</taxon>
        <taxon>Dikarya</taxon>
        <taxon>Basidiomycota</taxon>
        <taxon>Ustilaginomycotina</taxon>
        <taxon>Exobasidiomycetes</taxon>
        <taxon>Tilletiales</taxon>
        <taxon>Tilletiaceae</taxon>
        <taxon>Tilletia</taxon>
    </lineage>
</organism>
<dbReference type="SUPFAM" id="SSF56784">
    <property type="entry name" value="HAD-like"/>
    <property type="match status" value="1"/>
</dbReference>
<dbReference type="PANTHER" id="PTHR48493">
    <property type="entry name" value="UBIQUITIN-LIKE DOMAIN-CONTAINING CTD PHOSPHATASE 1"/>
    <property type="match status" value="1"/>
</dbReference>
<dbReference type="Proteomes" id="UP001176517">
    <property type="component" value="Unassembled WGS sequence"/>
</dbReference>
<feature type="domain" description="FCP1 homology" evidence="2">
    <location>
        <begin position="206"/>
        <end position="373"/>
    </location>
</feature>
<dbReference type="GO" id="GO:0004722">
    <property type="term" value="F:protein serine/threonine phosphatase activity"/>
    <property type="evidence" value="ECO:0007669"/>
    <property type="project" value="TreeGrafter"/>
</dbReference>
<name>A0AAN6GN61_9BASI</name>
<dbReference type="PROSITE" id="PS50969">
    <property type="entry name" value="FCP1"/>
    <property type="match status" value="1"/>
</dbReference>
<dbReference type="Gene3D" id="3.10.20.90">
    <property type="entry name" value="Phosphatidylinositol 3-kinase Catalytic Subunit, Chain A, domain 1"/>
    <property type="match status" value="1"/>
</dbReference>
<sequence length="397" mass="44243">MAADNASISSPGESAIASLAQEPAPGSSSSTPNEAEAIPTLESTNEEADARFFTFNIKYQKLNLTCRLSELDEVSDLKAVLFSLTDVPPDRQKLFGLVKGSLPPDQALLGSISFPLASIKNKKKNEQGDQVVQIMLLGTPLEATFKDPASVATFAADLSDNTEDIDFSSPATTKQLEIEPAKDPANLKKLNKVIQRFSNFDVINEPRPGKRLLVLDLDYTLADTKKLLDTNSFALDAARPGLHDFLAAVWPEYDIVIWSQTSWRWLEVKLVELQMLADSRFKISFVLDRTPMFHIRSSARGKDKEWRGPHCKPLELIWRRWPKIYGPHNTIHIDDLSRNFSMNPGNGLKIKAYKNSPSMDTELIALARYLLRCARTGKPLDQGHSDWKEFSGPESSA</sequence>
<evidence type="ECO:0000313" key="4">
    <source>
        <dbReference type="Proteomes" id="UP001176517"/>
    </source>
</evidence>
<dbReference type="InterPro" id="IPR036412">
    <property type="entry name" value="HAD-like_sf"/>
</dbReference>
<dbReference type="Gene3D" id="3.40.50.1000">
    <property type="entry name" value="HAD superfamily/HAD-like"/>
    <property type="match status" value="1"/>
</dbReference>
<dbReference type="InterPro" id="IPR051658">
    <property type="entry name" value="UBLCP1"/>
</dbReference>
<dbReference type="GO" id="GO:0090364">
    <property type="term" value="P:regulation of proteasome assembly"/>
    <property type="evidence" value="ECO:0007669"/>
    <property type="project" value="InterPro"/>
</dbReference>
<dbReference type="InterPro" id="IPR004274">
    <property type="entry name" value="FCP1_dom"/>
</dbReference>
<evidence type="ECO:0000259" key="2">
    <source>
        <dbReference type="PROSITE" id="PS50969"/>
    </source>
</evidence>
<proteinExistence type="predicted"/>
<evidence type="ECO:0000313" key="3">
    <source>
        <dbReference type="EMBL" id="KAK0549093.1"/>
    </source>
</evidence>
<dbReference type="InterPro" id="IPR023214">
    <property type="entry name" value="HAD_sf"/>
</dbReference>
<feature type="compositionally biased region" description="Polar residues" evidence="1">
    <location>
        <begin position="1"/>
        <end position="12"/>
    </location>
</feature>
<feature type="region of interest" description="Disordered" evidence="1">
    <location>
        <begin position="1"/>
        <end position="43"/>
    </location>
</feature>
<dbReference type="PANTHER" id="PTHR48493:SF1">
    <property type="entry name" value="UBIQUITIN-LIKE DOMAIN-CONTAINING CTD PHOSPHATASE 1"/>
    <property type="match status" value="1"/>
</dbReference>
<gene>
    <name evidence="3" type="ORF">OC846_004204</name>
</gene>
<dbReference type="AlphaFoldDB" id="A0AAN6GN61"/>
<keyword evidence="4" id="KW-1185">Reference proteome</keyword>
<dbReference type="SMART" id="SM00577">
    <property type="entry name" value="CPDc"/>
    <property type="match status" value="1"/>
</dbReference>
<protein>
    <recommendedName>
        <fullName evidence="2">FCP1 homology domain-containing protein</fullName>
    </recommendedName>
</protein>
<dbReference type="EMBL" id="JAPDMZ010000120">
    <property type="protein sequence ID" value="KAK0549093.1"/>
    <property type="molecule type" value="Genomic_DNA"/>
</dbReference>
<dbReference type="InterPro" id="IPR029071">
    <property type="entry name" value="Ubiquitin-like_domsf"/>
</dbReference>
<dbReference type="Pfam" id="PF03031">
    <property type="entry name" value="NIF"/>
    <property type="match status" value="1"/>
</dbReference>
<dbReference type="SUPFAM" id="SSF54236">
    <property type="entry name" value="Ubiquitin-like"/>
    <property type="match status" value="1"/>
</dbReference>
<accession>A0AAN6GN61</accession>
<evidence type="ECO:0000256" key="1">
    <source>
        <dbReference type="SAM" id="MobiDB-lite"/>
    </source>
</evidence>